<dbReference type="AlphaFoldDB" id="A0A0G0PWU9"/>
<evidence type="ECO:0000256" key="8">
    <source>
        <dbReference type="RuleBase" id="RU003629"/>
    </source>
</evidence>
<dbReference type="GO" id="GO:0005840">
    <property type="term" value="C:ribosome"/>
    <property type="evidence" value="ECO:0007669"/>
    <property type="project" value="UniProtKB-KW"/>
</dbReference>
<dbReference type="GO" id="GO:0019843">
    <property type="term" value="F:rRNA binding"/>
    <property type="evidence" value="ECO:0007669"/>
    <property type="project" value="UniProtKB-UniRule"/>
</dbReference>
<dbReference type="HAMAP" id="MF_01310">
    <property type="entry name" value="Ribosomal_uS11"/>
    <property type="match status" value="1"/>
</dbReference>
<dbReference type="Gene3D" id="3.30.420.80">
    <property type="entry name" value="Ribosomal protein S11"/>
    <property type="match status" value="1"/>
</dbReference>
<comment type="function">
    <text evidence="7">Located on the platform of the 30S subunit, it bridges several disparate RNA helices of the 16S rRNA. Forms part of the Shine-Dalgarno cleft in the 70S ribosome.</text>
</comment>
<sequence length="200" mass="22136">MSEDTKTTEESTEEVKTPTAGEKKPKKEAAEEIFSFRDEKVEEKQVKFNANAPEELPESVKKILEKKKTEKTDNKKKKKKKKVEKKVSVGKAYVKATYNNTIVTLTNLNGDVISWASAGMAGFKGPKKSTPYAAQIITRIAVERAKEVGLQEVGVYVKGVGTGRESAIRSLNASGLVVTYIKDQTPLPHNGCRPKKPRRV</sequence>
<organism evidence="10 11">
    <name type="scientific">Candidatus Falkowbacteria bacterium GW2011_GWF2_39_8</name>
    <dbReference type="NCBI Taxonomy" id="1618642"/>
    <lineage>
        <taxon>Bacteria</taxon>
        <taxon>Candidatus Falkowiibacteriota</taxon>
    </lineage>
</organism>
<dbReference type="EMBL" id="LBXO01000035">
    <property type="protein sequence ID" value="KKR32403.1"/>
    <property type="molecule type" value="Genomic_DNA"/>
</dbReference>
<evidence type="ECO:0000256" key="5">
    <source>
        <dbReference type="ARBA" id="ARBA00023274"/>
    </source>
</evidence>
<evidence type="ECO:0000256" key="3">
    <source>
        <dbReference type="ARBA" id="ARBA00022884"/>
    </source>
</evidence>
<dbReference type="GO" id="GO:1990904">
    <property type="term" value="C:ribonucleoprotein complex"/>
    <property type="evidence" value="ECO:0007669"/>
    <property type="project" value="UniProtKB-KW"/>
</dbReference>
<evidence type="ECO:0000256" key="4">
    <source>
        <dbReference type="ARBA" id="ARBA00022980"/>
    </source>
</evidence>
<dbReference type="InterPro" id="IPR036967">
    <property type="entry name" value="Ribosomal_uS11_sf"/>
</dbReference>
<dbReference type="InterPro" id="IPR018102">
    <property type="entry name" value="Ribosomal_uS11_CS"/>
</dbReference>
<dbReference type="SUPFAM" id="SSF53137">
    <property type="entry name" value="Translational machinery components"/>
    <property type="match status" value="1"/>
</dbReference>
<dbReference type="Pfam" id="PF00411">
    <property type="entry name" value="Ribosomal_S11"/>
    <property type="match status" value="1"/>
</dbReference>
<evidence type="ECO:0000256" key="1">
    <source>
        <dbReference type="ARBA" id="ARBA00006194"/>
    </source>
</evidence>
<dbReference type="PATRIC" id="fig|1618642.3.peg.679"/>
<comment type="similarity">
    <text evidence="1 7 8">Belongs to the universal ribosomal protein uS11 family.</text>
</comment>
<accession>A0A0G0PWU9</accession>
<keyword evidence="5 7" id="KW-0687">Ribonucleoprotein</keyword>
<dbReference type="PROSITE" id="PS00054">
    <property type="entry name" value="RIBOSOMAL_S11"/>
    <property type="match status" value="1"/>
</dbReference>
<dbReference type="PANTHER" id="PTHR11759">
    <property type="entry name" value="40S RIBOSOMAL PROTEIN S14/30S RIBOSOMAL PROTEIN S11"/>
    <property type="match status" value="1"/>
</dbReference>
<feature type="region of interest" description="Disordered" evidence="9">
    <location>
        <begin position="1"/>
        <end position="29"/>
    </location>
</feature>
<dbReference type="NCBIfam" id="TIGR03632">
    <property type="entry name" value="uS11_bact"/>
    <property type="match status" value="1"/>
</dbReference>
<gene>
    <name evidence="7" type="primary">rpsK</name>
    <name evidence="10" type="ORF">UT64_C0035G0012</name>
</gene>
<evidence type="ECO:0000256" key="9">
    <source>
        <dbReference type="SAM" id="MobiDB-lite"/>
    </source>
</evidence>
<comment type="subunit">
    <text evidence="7">Part of the 30S ribosomal subunit. Interacts with proteins S7 and S18. Binds to IF-3.</text>
</comment>
<evidence type="ECO:0000256" key="7">
    <source>
        <dbReference type="HAMAP-Rule" id="MF_01310"/>
    </source>
</evidence>
<dbReference type="GO" id="GO:0006412">
    <property type="term" value="P:translation"/>
    <property type="evidence" value="ECO:0007669"/>
    <property type="project" value="UniProtKB-UniRule"/>
</dbReference>
<keyword evidence="2 7" id="KW-0699">rRNA-binding</keyword>
<name>A0A0G0PWU9_9BACT</name>
<reference evidence="10 11" key="1">
    <citation type="journal article" date="2015" name="Nature">
        <title>rRNA introns, odd ribosomes, and small enigmatic genomes across a large radiation of phyla.</title>
        <authorList>
            <person name="Brown C.T."/>
            <person name="Hug L.A."/>
            <person name="Thomas B.C."/>
            <person name="Sharon I."/>
            <person name="Castelle C.J."/>
            <person name="Singh A."/>
            <person name="Wilkins M.J."/>
            <person name="Williams K.H."/>
            <person name="Banfield J.F."/>
        </authorList>
    </citation>
    <scope>NUCLEOTIDE SEQUENCE [LARGE SCALE GENOMIC DNA]</scope>
</reference>
<keyword evidence="4 7" id="KW-0689">Ribosomal protein</keyword>
<evidence type="ECO:0000256" key="6">
    <source>
        <dbReference type="ARBA" id="ARBA00035160"/>
    </source>
</evidence>
<protein>
    <recommendedName>
        <fullName evidence="6 7">Small ribosomal subunit protein uS11</fullName>
    </recommendedName>
</protein>
<comment type="caution">
    <text evidence="10">The sequence shown here is derived from an EMBL/GenBank/DDBJ whole genome shotgun (WGS) entry which is preliminary data.</text>
</comment>
<dbReference type="GO" id="GO:0003735">
    <property type="term" value="F:structural constituent of ribosome"/>
    <property type="evidence" value="ECO:0007669"/>
    <property type="project" value="InterPro"/>
</dbReference>
<evidence type="ECO:0000313" key="11">
    <source>
        <dbReference type="Proteomes" id="UP000034137"/>
    </source>
</evidence>
<keyword evidence="3 7" id="KW-0694">RNA-binding</keyword>
<dbReference type="Proteomes" id="UP000034137">
    <property type="component" value="Unassembled WGS sequence"/>
</dbReference>
<evidence type="ECO:0000256" key="2">
    <source>
        <dbReference type="ARBA" id="ARBA00022730"/>
    </source>
</evidence>
<dbReference type="InterPro" id="IPR001971">
    <property type="entry name" value="Ribosomal_uS11"/>
</dbReference>
<dbReference type="FunFam" id="3.30.420.80:FF:000010">
    <property type="entry name" value="30S ribosomal protein S11"/>
    <property type="match status" value="1"/>
</dbReference>
<dbReference type="NCBIfam" id="NF003698">
    <property type="entry name" value="PRK05309.1"/>
    <property type="match status" value="1"/>
</dbReference>
<proteinExistence type="inferred from homology"/>
<evidence type="ECO:0000313" key="10">
    <source>
        <dbReference type="EMBL" id="KKR32403.1"/>
    </source>
</evidence>
<dbReference type="InterPro" id="IPR019981">
    <property type="entry name" value="Ribosomal_uS11_bac-type"/>
</dbReference>